<dbReference type="Pfam" id="PF10357">
    <property type="entry name" value="WH_KIN17"/>
    <property type="match status" value="1"/>
</dbReference>
<dbReference type="InterPro" id="IPR019447">
    <property type="entry name" value="DNA/RNA-bd_Kin17_WH-like_dom"/>
</dbReference>
<accession>A0A5J5EVY7</accession>
<dbReference type="AlphaFoldDB" id="A0A5J5EVY7"/>
<dbReference type="GO" id="GO:0005634">
    <property type="term" value="C:nucleus"/>
    <property type="evidence" value="ECO:0007669"/>
    <property type="project" value="TreeGrafter"/>
</dbReference>
<dbReference type="OrthoDB" id="10266249at2759"/>
<organism evidence="3 4">
    <name type="scientific">Sphaerosporella brunnea</name>
    <dbReference type="NCBI Taxonomy" id="1250544"/>
    <lineage>
        <taxon>Eukaryota</taxon>
        <taxon>Fungi</taxon>
        <taxon>Dikarya</taxon>
        <taxon>Ascomycota</taxon>
        <taxon>Pezizomycotina</taxon>
        <taxon>Pezizomycetes</taxon>
        <taxon>Pezizales</taxon>
        <taxon>Pyronemataceae</taxon>
        <taxon>Sphaerosporella</taxon>
    </lineage>
</organism>
<protein>
    <recommendedName>
        <fullName evidence="2">DNA/RNA-binding protein Kin17 WH-like domain-containing protein</fullName>
    </recommendedName>
</protein>
<evidence type="ECO:0000256" key="1">
    <source>
        <dbReference type="SAM" id="MobiDB-lite"/>
    </source>
</evidence>
<feature type="non-terminal residue" evidence="3">
    <location>
        <position position="1"/>
    </location>
</feature>
<proteinExistence type="predicted"/>
<dbReference type="PANTHER" id="PTHR12805:SF0">
    <property type="entry name" value="DNA_RNA-BINDING PROTEIN KIN17"/>
    <property type="match status" value="1"/>
</dbReference>
<feature type="compositionally biased region" description="Low complexity" evidence="1">
    <location>
        <begin position="24"/>
        <end position="34"/>
    </location>
</feature>
<dbReference type="SMART" id="SM01253">
    <property type="entry name" value="Kin17_mid"/>
    <property type="match status" value="1"/>
</dbReference>
<feature type="region of interest" description="Disordered" evidence="1">
    <location>
        <begin position="1"/>
        <end position="46"/>
    </location>
</feature>
<evidence type="ECO:0000313" key="4">
    <source>
        <dbReference type="Proteomes" id="UP000326924"/>
    </source>
</evidence>
<feature type="domain" description="DNA/RNA-binding protein Kin17 WH-like" evidence="2">
    <location>
        <begin position="13"/>
        <end position="106"/>
    </location>
</feature>
<dbReference type="InParanoid" id="A0A5J5EVY7"/>
<comment type="caution">
    <text evidence="3">The sequence shown here is derived from an EMBL/GenBank/DDBJ whole genome shotgun (WGS) entry which is preliminary data.</text>
</comment>
<dbReference type="EMBL" id="VXIS01000100">
    <property type="protein sequence ID" value="KAA8905331.1"/>
    <property type="molecule type" value="Genomic_DNA"/>
</dbReference>
<dbReference type="GO" id="GO:0003690">
    <property type="term" value="F:double-stranded DNA binding"/>
    <property type="evidence" value="ECO:0007669"/>
    <property type="project" value="TreeGrafter"/>
</dbReference>
<evidence type="ECO:0000313" key="3">
    <source>
        <dbReference type="EMBL" id="KAA8905331.1"/>
    </source>
</evidence>
<evidence type="ECO:0000259" key="2">
    <source>
        <dbReference type="SMART" id="SM01253"/>
    </source>
</evidence>
<reference evidence="3 4" key="1">
    <citation type="submission" date="2019-09" db="EMBL/GenBank/DDBJ databases">
        <title>Draft genome of the ectomycorrhizal ascomycete Sphaerosporella brunnea.</title>
        <authorList>
            <consortium name="DOE Joint Genome Institute"/>
            <person name="Benucci G.M."/>
            <person name="Marozzi G."/>
            <person name="Antonielli L."/>
            <person name="Sanchez S."/>
            <person name="Marco P."/>
            <person name="Wang X."/>
            <person name="Falini L.B."/>
            <person name="Barry K."/>
            <person name="Haridas S."/>
            <person name="Lipzen A."/>
            <person name="Labutti K."/>
            <person name="Grigoriev I.V."/>
            <person name="Murat C."/>
            <person name="Martin F."/>
            <person name="Albertini E."/>
            <person name="Donnini D."/>
            <person name="Bonito G."/>
        </authorList>
    </citation>
    <scope>NUCLEOTIDE SEQUENCE [LARGE SCALE GENOMIC DNA]</scope>
    <source>
        <strain evidence="3 4">Sb_GMNB300</strain>
    </source>
</reference>
<gene>
    <name evidence="3" type="ORF">FN846DRAFT_950865</name>
</gene>
<dbReference type="GO" id="GO:0006974">
    <property type="term" value="P:DNA damage response"/>
    <property type="evidence" value="ECO:0007669"/>
    <property type="project" value="TreeGrafter"/>
</dbReference>
<dbReference type="Gene3D" id="1.10.10.2030">
    <property type="entry name" value="DNA/RNA-binding protein Kin17, conserved domain"/>
    <property type="match status" value="1"/>
</dbReference>
<dbReference type="Proteomes" id="UP000326924">
    <property type="component" value="Unassembled WGS sequence"/>
</dbReference>
<sequence length="107" mass="12129">RVQMHTSSESHIRQMLLVGEDPKSSSSSTAHSSSGLLDAAPDESRRKENRCECFYQEYIANKEHVHMKLTKGSRERVTKHLGREGIVEFEEGEERRSRSGIDNSPDA</sequence>
<feature type="region of interest" description="Disordered" evidence="1">
    <location>
        <begin position="88"/>
        <end position="107"/>
    </location>
</feature>
<dbReference type="InterPro" id="IPR038254">
    <property type="entry name" value="KIN17_WH-like_sf"/>
</dbReference>
<keyword evidence="4" id="KW-1185">Reference proteome</keyword>
<dbReference type="PANTHER" id="PTHR12805">
    <property type="entry name" value="KIN17 KIN, ANTIGENIC DETERMINANT OF RECA PROTEIN HOMOLOG"/>
    <property type="match status" value="1"/>
</dbReference>
<dbReference type="GO" id="GO:0006260">
    <property type="term" value="P:DNA replication"/>
    <property type="evidence" value="ECO:0007669"/>
    <property type="project" value="TreeGrafter"/>
</dbReference>
<dbReference type="InterPro" id="IPR037321">
    <property type="entry name" value="KIN17-like"/>
</dbReference>
<name>A0A5J5EVY7_9PEZI</name>